<keyword evidence="2" id="KW-0472">Membrane</keyword>
<feature type="domain" description="E3 ubiquitin-protein ligase UBR-like C-terminal" evidence="3">
    <location>
        <begin position="143"/>
        <end position="617"/>
    </location>
</feature>
<dbReference type="GO" id="GO:0016567">
    <property type="term" value="P:protein ubiquitination"/>
    <property type="evidence" value="ECO:0007669"/>
    <property type="project" value="UniProtKB-UniRule"/>
</dbReference>
<accession>X6M2W5</accession>
<evidence type="ECO:0000256" key="2">
    <source>
        <dbReference type="SAM" id="Phobius"/>
    </source>
</evidence>
<dbReference type="GO" id="GO:0005737">
    <property type="term" value="C:cytoplasm"/>
    <property type="evidence" value="ECO:0007669"/>
    <property type="project" value="TreeGrafter"/>
</dbReference>
<keyword evidence="1" id="KW-0833">Ubl conjugation pathway</keyword>
<feature type="non-terminal residue" evidence="4">
    <location>
        <position position="1"/>
    </location>
</feature>
<dbReference type="GO" id="GO:0008270">
    <property type="term" value="F:zinc ion binding"/>
    <property type="evidence" value="ECO:0007669"/>
    <property type="project" value="UniProtKB-UniRule"/>
</dbReference>
<evidence type="ECO:0000313" key="5">
    <source>
        <dbReference type="Proteomes" id="UP000023152"/>
    </source>
</evidence>
<dbReference type="EMBL" id="ASPP01026244">
    <property type="protein sequence ID" value="ETO07345.1"/>
    <property type="molecule type" value="Genomic_DNA"/>
</dbReference>
<dbReference type="Proteomes" id="UP000023152">
    <property type="component" value="Unassembled WGS sequence"/>
</dbReference>
<keyword evidence="1" id="KW-0479">Metal-binding</keyword>
<dbReference type="InterPro" id="IPR039164">
    <property type="entry name" value="UBR1-like"/>
</dbReference>
<evidence type="ECO:0000313" key="4">
    <source>
        <dbReference type="EMBL" id="ETO07345.1"/>
    </source>
</evidence>
<comment type="pathway">
    <text evidence="1">Protein modification; protein ubiquitination.</text>
</comment>
<feature type="transmembrane region" description="Helical" evidence="2">
    <location>
        <begin position="59"/>
        <end position="75"/>
    </location>
</feature>
<dbReference type="GO" id="GO:0000151">
    <property type="term" value="C:ubiquitin ligase complex"/>
    <property type="evidence" value="ECO:0007669"/>
    <property type="project" value="TreeGrafter"/>
</dbReference>
<gene>
    <name evidence="4" type="ORF">RFI_30047</name>
</gene>
<keyword evidence="5" id="KW-1185">Reference proteome</keyword>
<dbReference type="AlphaFoldDB" id="X6M2W5"/>
<dbReference type="GO" id="GO:0061630">
    <property type="term" value="F:ubiquitin protein ligase activity"/>
    <property type="evidence" value="ECO:0007669"/>
    <property type="project" value="UniProtKB-UniRule"/>
</dbReference>
<protein>
    <recommendedName>
        <fullName evidence="1">E3 ubiquitin-protein ligase</fullName>
        <ecNumber evidence="1">2.3.2.27</ecNumber>
    </recommendedName>
</protein>
<dbReference type="EC" id="2.3.2.27" evidence="1"/>
<keyword evidence="1" id="KW-0808">Transferase</keyword>
<reference evidence="4 5" key="1">
    <citation type="journal article" date="2013" name="Curr. Biol.">
        <title>The Genome of the Foraminiferan Reticulomyxa filosa.</title>
        <authorList>
            <person name="Glockner G."/>
            <person name="Hulsmann N."/>
            <person name="Schleicher M."/>
            <person name="Noegel A.A."/>
            <person name="Eichinger L."/>
            <person name="Gallinger C."/>
            <person name="Pawlowski J."/>
            <person name="Sierra R."/>
            <person name="Euteneuer U."/>
            <person name="Pillet L."/>
            <person name="Moustafa A."/>
            <person name="Platzer M."/>
            <person name="Groth M."/>
            <person name="Szafranski K."/>
            <person name="Schliwa M."/>
        </authorList>
    </citation>
    <scope>NUCLEOTIDE SEQUENCE [LARGE SCALE GENOMIC DNA]</scope>
</reference>
<feature type="transmembrane region" description="Helical" evidence="2">
    <location>
        <begin position="241"/>
        <end position="259"/>
    </location>
</feature>
<keyword evidence="1" id="KW-0862">Zinc</keyword>
<keyword evidence="1" id="KW-0863">Zinc-finger</keyword>
<dbReference type="GO" id="GO:0071596">
    <property type="term" value="P:ubiquitin-dependent protein catabolic process via the N-end rule pathway"/>
    <property type="evidence" value="ECO:0007669"/>
    <property type="project" value="UniProtKB-UniRule"/>
</dbReference>
<dbReference type="InterPro" id="IPR044046">
    <property type="entry name" value="E3_ligase_UBR-like_C"/>
</dbReference>
<comment type="caution">
    <text evidence="4">The sequence shown here is derived from an EMBL/GenBank/DDBJ whole genome shotgun (WGS) entry which is preliminary data.</text>
</comment>
<comment type="similarity">
    <text evidence="1">Belongs to the E3 ubiquitin-protein ligase UBR1-like family.</text>
</comment>
<dbReference type="PANTHER" id="PTHR21497:SF24">
    <property type="entry name" value="E3 UBIQUITIN-PROTEIN LIGASE UBR1"/>
    <property type="match status" value="1"/>
</dbReference>
<evidence type="ECO:0000259" key="3">
    <source>
        <dbReference type="Pfam" id="PF18995"/>
    </source>
</evidence>
<dbReference type="UniPathway" id="UPA00143"/>
<dbReference type="Pfam" id="PF18995">
    <property type="entry name" value="PRT6_C"/>
    <property type="match status" value="1"/>
</dbReference>
<dbReference type="OrthoDB" id="26387at2759"/>
<keyword evidence="2" id="KW-1133">Transmembrane helix</keyword>
<evidence type="ECO:0000256" key="1">
    <source>
        <dbReference type="RuleBase" id="RU366018"/>
    </source>
</evidence>
<sequence length="658" mass="75632">TLSNFLLPLGTVYRRPELEAKTLRTCGENNMIVWQIEHFSCLPFINDQEEDIDDTDHNLRFELFIFIFIFFILILKNNTCAKSQKSQQHIIHVHIIQSKKKSKDREMQKQHFDRLENVLYHLNEDTPSANEFGWLKEQNTSFELREKLLPSMLCDIAAHSISSLEARFRSCHRKEILTKLPLQLQLNNTAVSSIWKLFATHFFGAKTGSNDFVFDYHGMNALIQSSWKCLSSLFGGINIQLIFLFLMYIHYVYVLLLLLKKLDISLFFVCNESLSSDSKDYDEVLNTQEPFHVLVRAFLTHPYLFYLHRLDDVAVDANVMHDIRASNTVNDIHHALLGCYLWKILQVLLGDIPTQSTSTSTSTDESREQVEEGITLLPYKLHEEGSRKSVMKRLYFFVLPFLRKCYMLLYSCGLIELDLDLLWSCLSVDNTTLSAILAKDWSVFQLEKVMTECDSICEALFLPTIETYVMHCFGTNPADESCEPYPISTQALSGVLCIMHCWTQTFLGGLTQGQCRHILSTRDMDSILPISLEMCDPKCSSGHVSCKSAICLFCGAFLCTECRRNQKGILTIHSKHCGQGKGIFLLLQDCTILLLYEHATVVFNSPYLNRYGESDISQKYMMSLSNLRLYELWKLVADEAIPNKVCQLGDSQRPRENL</sequence>
<keyword evidence="2" id="KW-0812">Transmembrane</keyword>
<name>X6M2W5_RETFI</name>
<dbReference type="PANTHER" id="PTHR21497">
    <property type="entry name" value="UBIQUITIN LIGASE E3 ALPHA-RELATED"/>
    <property type="match status" value="1"/>
</dbReference>
<organism evidence="4 5">
    <name type="scientific">Reticulomyxa filosa</name>
    <dbReference type="NCBI Taxonomy" id="46433"/>
    <lineage>
        <taxon>Eukaryota</taxon>
        <taxon>Sar</taxon>
        <taxon>Rhizaria</taxon>
        <taxon>Retaria</taxon>
        <taxon>Foraminifera</taxon>
        <taxon>Monothalamids</taxon>
        <taxon>Reticulomyxidae</taxon>
        <taxon>Reticulomyxa</taxon>
    </lineage>
</organism>
<comment type="catalytic activity">
    <reaction evidence="1">
        <text>S-ubiquitinyl-[E2 ubiquitin-conjugating enzyme]-L-cysteine + [acceptor protein]-L-lysine = [E2 ubiquitin-conjugating enzyme]-L-cysteine + N(6)-ubiquitinyl-[acceptor protein]-L-lysine.</text>
        <dbReference type="EC" id="2.3.2.27"/>
    </reaction>
</comment>
<comment type="function">
    <text evidence="1">Ubiquitin ligase protein which is a component of the N-end rule pathway. Recognizes and binds to proteins bearing specific N-terminal residues that are destabilizing according to the N-end rule, leading to their ubiquitination and subsequent degradation.</text>
</comment>
<proteinExistence type="inferred from homology"/>